<dbReference type="SMART" id="SM00479">
    <property type="entry name" value="EXOIII"/>
    <property type="match status" value="1"/>
</dbReference>
<protein>
    <submittedName>
        <fullName evidence="2">3'-5' exoribonuclease</fullName>
    </submittedName>
</protein>
<dbReference type="GO" id="GO:0008408">
    <property type="term" value="F:3'-5' exonuclease activity"/>
    <property type="evidence" value="ECO:0007669"/>
    <property type="project" value="TreeGrafter"/>
</dbReference>
<dbReference type="PROSITE" id="PS50172">
    <property type="entry name" value="BRCT"/>
    <property type="match status" value="1"/>
</dbReference>
<sequence>MEKSYIKKGDNYFIKLPDGRLWCPSLQCRGTKYNYVEPSLKNLNDYNVRTLDFTAIDFETATSKNRYPCQIGIVVVRGGKIEECISRFIQPPENYYDKRCIAVHHITPQITKDEPEFPDVWNDIKQYFEDTVIVAHNAQFDIPVLENILNYYNIEYPSIRCYTCTCQIFNRLTLDKACALYGIELSNHHDGLCDAKACAQLYLNWVNNVEPTNESPVKAPSGMLFDDDSMKGHSPLKGDILVKDLSDANPDNPFYDRRVVITGLFKYERRELAQMLKKMGADINTSISKKTNFVLIGEDPGPSKIEKIDQLLHDGFPIRKLYQEDLDAILSGEWEKYREDKEVIKDLDFTIDHYNKHHVSFASGMNVISSKELFYGKGFAGKFLLFDQMTGNLGAAGDNLSIYPDTNICVLSNETIAKLKSGIKDETILYIQNFYNNNKSVKFDFKFISEQEILDFCKARCEECGDKCTMDLYNAYINSIPKN</sequence>
<dbReference type="Pfam" id="PF00929">
    <property type="entry name" value="RNase_T"/>
    <property type="match status" value="1"/>
</dbReference>
<dbReference type="InterPro" id="IPR036420">
    <property type="entry name" value="BRCT_dom_sf"/>
</dbReference>
<dbReference type="AlphaFoldDB" id="A0A921L6P6"/>
<dbReference type="PANTHER" id="PTHR30231:SF42">
    <property type="entry name" value="EXONUCLEASE"/>
    <property type="match status" value="1"/>
</dbReference>
<dbReference type="GO" id="GO:0006259">
    <property type="term" value="P:DNA metabolic process"/>
    <property type="evidence" value="ECO:0007669"/>
    <property type="project" value="UniProtKB-ARBA"/>
</dbReference>
<dbReference type="Pfam" id="PF00533">
    <property type="entry name" value="BRCT"/>
    <property type="match status" value="1"/>
</dbReference>
<comment type="caution">
    <text evidence="2">The sequence shown here is derived from an EMBL/GenBank/DDBJ whole genome shotgun (WGS) entry which is preliminary data.</text>
</comment>
<dbReference type="Gene3D" id="3.30.420.10">
    <property type="entry name" value="Ribonuclease H-like superfamily/Ribonuclease H"/>
    <property type="match status" value="1"/>
</dbReference>
<dbReference type="InterPro" id="IPR013520">
    <property type="entry name" value="Ribonucl_H"/>
</dbReference>
<accession>A0A921L6P6</accession>
<name>A0A921L6P6_9BACT</name>
<feature type="domain" description="BRCT" evidence="1">
    <location>
        <begin position="249"/>
        <end position="334"/>
    </location>
</feature>
<dbReference type="CDD" id="cd17748">
    <property type="entry name" value="BRCT_DNA_ligase_like"/>
    <property type="match status" value="1"/>
</dbReference>
<evidence type="ECO:0000259" key="1">
    <source>
        <dbReference type="PROSITE" id="PS50172"/>
    </source>
</evidence>
<organism evidence="2 3">
    <name type="scientific">Phocaeicola plebeius</name>
    <dbReference type="NCBI Taxonomy" id="310297"/>
    <lineage>
        <taxon>Bacteria</taxon>
        <taxon>Pseudomonadati</taxon>
        <taxon>Bacteroidota</taxon>
        <taxon>Bacteroidia</taxon>
        <taxon>Bacteroidales</taxon>
        <taxon>Bacteroidaceae</taxon>
        <taxon>Phocaeicola</taxon>
    </lineage>
</organism>
<dbReference type="Proteomes" id="UP000722357">
    <property type="component" value="Unassembled WGS sequence"/>
</dbReference>
<reference evidence="2" key="1">
    <citation type="journal article" date="2021" name="PeerJ">
        <title>Extensive microbial diversity within the chicken gut microbiome revealed by metagenomics and culture.</title>
        <authorList>
            <person name="Gilroy R."/>
            <person name="Ravi A."/>
            <person name="Getino M."/>
            <person name="Pursley I."/>
            <person name="Horton D.L."/>
            <person name="Alikhan N.F."/>
            <person name="Baker D."/>
            <person name="Gharbi K."/>
            <person name="Hall N."/>
            <person name="Watson M."/>
            <person name="Adriaenssens E.M."/>
            <person name="Foster-Nyarko E."/>
            <person name="Jarju S."/>
            <person name="Secka A."/>
            <person name="Antonio M."/>
            <person name="Oren A."/>
            <person name="Chaudhuri R.R."/>
            <person name="La Ragione R."/>
            <person name="Hildebrand F."/>
            <person name="Pallen M.J."/>
        </authorList>
    </citation>
    <scope>NUCLEOTIDE SEQUENCE</scope>
    <source>
        <strain evidence="2">9794</strain>
    </source>
</reference>
<dbReference type="SUPFAM" id="SSF53098">
    <property type="entry name" value="Ribonuclease H-like"/>
    <property type="match status" value="1"/>
</dbReference>
<dbReference type="GO" id="GO:0003676">
    <property type="term" value="F:nucleic acid binding"/>
    <property type="evidence" value="ECO:0007669"/>
    <property type="project" value="InterPro"/>
</dbReference>
<proteinExistence type="predicted"/>
<gene>
    <name evidence="2" type="ORF">K8V40_11905</name>
</gene>
<dbReference type="PANTHER" id="PTHR30231">
    <property type="entry name" value="DNA POLYMERASE III SUBUNIT EPSILON"/>
    <property type="match status" value="1"/>
</dbReference>
<reference evidence="2" key="2">
    <citation type="submission" date="2021-09" db="EMBL/GenBank/DDBJ databases">
        <authorList>
            <person name="Gilroy R."/>
        </authorList>
    </citation>
    <scope>NUCLEOTIDE SEQUENCE</scope>
    <source>
        <strain evidence="2">9794</strain>
    </source>
</reference>
<dbReference type="InterPro" id="IPR012337">
    <property type="entry name" value="RNaseH-like_sf"/>
</dbReference>
<evidence type="ECO:0000313" key="2">
    <source>
        <dbReference type="EMBL" id="HJF82330.1"/>
    </source>
</evidence>
<dbReference type="InterPro" id="IPR036397">
    <property type="entry name" value="RNaseH_sf"/>
</dbReference>
<dbReference type="InterPro" id="IPR001357">
    <property type="entry name" value="BRCT_dom"/>
</dbReference>
<dbReference type="GO" id="GO:0005829">
    <property type="term" value="C:cytosol"/>
    <property type="evidence" value="ECO:0007669"/>
    <property type="project" value="TreeGrafter"/>
</dbReference>
<evidence type="ECO:0000313" key="3">
    <source>
        <dbReference type="Proteomes" id="UP000722357"/>
    </source>
</evidence>
<dbReference type="EMBL" id="DYWE01000120">
    <property type="protein sequence ID" value="HJF82330.1"/>
    <property type="molecule type" value="Genomic_DNA"/>
</dbReference>
<dbReference type="Gene3D" id="3.40.50.10190">
    <property type="entry name" value="BRCT domain"/>
    <property type="match status" value="1"/>
</dbReference>
<dbReference type="SUPFAM" id="SSF52113">
    <property type="entry name" value="BRCT domain"/>
    <property type="match status" value="1"/>
</dbReference>